<dbReference type="Pfam" id="PF01553">
    <property type="entry name" value="Acyltransferase"/>
    <property type="match status" value="1"/>
</dbReference>
<dbReference type="SMART" id="SM00563">
    <property type="entry name" value="PlsC"/>
    <property type="match status" value="1"/>
</dbReference>
<dbReference type="AlphaFoldDB" id="A0AAV1I705"/>
<keyword evidence="8" id="KW-0812">Transmembrane</keyword>
<keyword evidence="11" id="KW-1185">Reference proteome</keyword>
<accession>A0AAV1I705</accession>
<dbReference type="PANTHER" id="PTHR10434">
    <property type="entry name" value="1-ACYL-SN-GLYCEROL-3-PHOSPHATE ACYLTRANSFERASE"/>
    <property type="match status" value="1"/>
</dbReference>
<dbReference type="EC" id="2.3.1.51" evidence="7"/>
<keyword evidence="3 7" id="KW-0444">Lipid biosynthesis</keyword>
<dbReference type="InterPro" id="IPR004552">
    <property type="entry name" value="AGP_acyltrans"/>
</dbReference>
<organism evidence="10 11">
    <name type="scientific">Coccomyxa viridis</name>
    <dbReference type="NCBI Taxonomy" id="1274662"/>
    <lineage>
        <taxon>Eukaryota</taxon>
        <taxon>Viridiplantae</taxon>
        <taxon>Chlorophyta</taxon>
        <taxon>core chlorophytes</taxon>
        <taxon>Trebouxiophyceae</taxon>
        <taxon>Trebouxiophyceae incertae sedis</taxon>
        <taxon>Coccomyxaceae</taxon>
        <taxon>Coccomyxa</taxon>
    </lineage>
</organism>
<keyword evidence="8" id="KW-1133">Transmembrane helix</keyword>
<dbReference type="InterPro" id="IPR002123">
    <property type="entry name" value="Plipid/glycerol_acylTrfase"/>
</dbReference>
<dbReference type="EMBL" id="CAUYUE010000005">
    <property type="protein sequence ID" value="CAK0779453.1"/>
    <property type="molecule type" value="Genomic_DNA"/>
</dbReference>
<keyword evidence="5 7" id="KW-0443">Lipid metabolism</keyword>
<dbReference type="NCBIfam" id="TIGR00530">
    <property type="entry name" value="AGP_acyltrn"/>
    <property type="match status" value="1"/>
</dbReference>
<dbReference type="GO" id="GO:0003841">
    <property type="term" value="F:1-acylglycerol-3-phosphate O-acyltransferase activity"/>
    <property type="evidence" value="ECO:0007669"/>
    <property type="project" value="UniProtKB-UniRule"/>
</dbReference>
<evidence type="ECO:0000256" key="4">
    <source>
        <dbReference type="ARBA" id="ARBA00022679"/>
    </source>
</evidence>
<protein>
    <recommendedName>
        <fullName evidence="7">1-acyl-sn-glycerol-3-phosphate acyltransferase</fullName>
        <ecNumber evidence="7">2.3.1.51</ecNumber>
    </recommendedName>
</protein>
<evidence type="ECO:0000256" key="3">
    <source>
        <dbReference type="ARBA" id="ARBA00022516"/>
    </source>
</evidence>
<sequence length="350" mass="37706">MGREVLSCGHGSEHRWTVRPTSLQFAGRSAAPRVCAQQHAAQKRRGLSSCPAAAGSHALKRSAHACPSQRNVGQRLMVACNTAGAVSAPFDDAGAGCEAGGHAAVRRLAGIAASVKGFTFYTTTLLLALPLFAIMLVLTPFVLLFDKHRRLAQHCVNNMWAKVSTLLYYRVQIEGKGKLPAADSPAVYVANHQSFMDIFTLFHLDRPFKFVSKTSNFFIPIVGWSMFLTGHIKLNRMDKRSQLKCLGDCKDFLSKGCSVLFFPEGTRSKDGKMAEFKKGAFSVASKAKVPVIPVTLVGTGKLMPNGQEGRMYGGPVKMVVHDAIQPGKPEEMMDAARKSIASGLPAAAVA</sequence>
<comment type="caution">
    <text evidence="10">The sequence shown here is derived from an EMBL/GenBank/DDBJ whole genome shotgun (WGS) entry which is preliminary data.</text>
</comment>
<evidence type="ECO:0000256" key="5">
    <source>
        <dbReference type="ARBA" id="ARBA00023098"/>
    </source>
</evidence>
<evidence type="ECO:0000256" key="7">
    <source>
        <dbReference type="RuleBase" id="RU361267"/>
    </source>
</evidence>
<keyword evidence="6 7" id="KW-0012">Acyltransferase</keyword>
<dbReference type="GO" id="GO:0016020">
    <property type="term" value="C:membrane"/>
    <property type="evidence" value="ECO:0007669"/>
    <property type="project" value="InterPro"/>
</dbReference>
<proteinExistence type="inferred from homology"/>
<evidence type="ECO:0000256" key="2">
    <source>
        <dbReference type="ARBA" id="ARBA00008655"/>
    </source>
</evidence>
<reference evidence="10 11" key="1">
    <citation type="submission" date="2023-10" db="EMBL/GenBank/DDBJ databases">
        <authorList>
            <person name="Maclean D."/>
            <person name="Macfadyen A."/>
        </authorList>
    </citation>
    <scope>NUCLEOTIDE SEQUENCE [LARGE SCALE GENOMIC DNA]</scope>
</reference>
<feature type="transmembrane region" description="Helical" evidence="8">
    <location>
        <begin position="118"/>
        <end position="143"/>
    </location>
</feature>
<keyword evidence="8" id="KW-0472">Membrane</keyword>
<dbReference type="Proteomes" id="UP001314263">
    <property type="component" value="Unassembled WGS sequence"/>
</dbReference>
<evidence type="ECO:0000313" key="11">
    <source>
        <dbReference type="Proteomes" id="UP001314263"/>
    </source>
</evidence>
<comment type="pathway">
    <text evidence="1">Lipid metabolism.</text>
</comment>
<evidence type="ECO:0000256" key="8">
    <source>
        <dbReference type="SAM" id="Phobius"/>
    </source>
</evidence>
<dbReference type="SUPFAM" id="SSF69593">
    <property type="entry name" value="Glycerol-3-phosphate (1)-acyltransferase"/>
    <property type="match status" value="1"/>
</dbReference>
<name>A0AAV1I705_9CHLO</name>
<comment type="domain">
    <text evidence="7">The HXXXXD motif is essential for acyltransferase activity and may constitute the binding site for the phosphate moiety of the glycerol-3-phosphate.</text>
</comment>
<evidence type="ECO:0000256" key="1">
    <source>
        <dbReference type="ARBA" id="ARBA00005189"/>
    </source>
</evidence>
<dbReference type="GO" id="GO:0006654">
    <property type="term" value="P:phosphatidic acid biosynthetic process"/>
    <property type="evidence" value="ECO:0007669"/>
    <property type="project" value="TreeGrafter"/>
</dbReference>
<feature type="domain" description="Phospholipid/glycerol acyltransferase" evidence="9">
    <location>
        <begin position="186"/>
        <end position="299"/>
    </location>
</feature>
<comment type="catalytic activity">
    <reaction evidence="7">
        <text>a 1-acyl-sn-glycero-3-phosphate + an acyl-CoA = a 1,2-diacyl-sn-glycero-3-phosphate + CoA</text>
        <dbReference type="Rhea" id="RHEA:19709"/>
        <dbReference type="ChEBI" id="CHEBI:57287"/>
        <dbReference type="ChEBI" id="CHEBI:57970"/>
        <dbReference type="ChEBI" id="CHEBI:58342"/>
        <dbReference type="ChEBI" id="CHEBI:58608"/>
        <dbReference type="EC" id="2.3.1.51"/>
    </reaction>
</comment>
<keyword evidence="7" id="KW-0594">Phospholipid biosynthesis</keyword>
<evidence type="ECO:0000259" key="9">
    <source>
        <dbReference type="SMART" id="SM00563"/>
    </source>
</evidence>
<comment type="similarity">
    <text evidence="2 7">Belongs to the 1-acyl-sn-glycerol-3-phosphate acyltransferase family.</text>
</comment>
<keyword evidence="7" id="KW-1208">Phospholipid metabolism</keyword>
<gene>
    <name evidence="10" type="ORF">CVIRNUC_004778</name>
</gene>
<dbReference type="PANTHER" id="PTHR10434:SF64">
    <property type="entry name" value="1-ACYL-SN-GLYCEROL-3-PHOSPHATE ACYLTRANSFERASE-RELATED"/>
    <property type="match status" value="1"/>
</dbReference>
<dbReference type="CDD" id="cd07989">
    <property type="entry name" value="LPLAT_AGPAT-like"/>
    <property type="match status" value="1"/>
</dbReference>
<evidence type="ECO:0000313" key="10">
    <source>
        <dbReference type="EMBL" id="CAK0779453.1"/>
    </source>
</evidence>
<keyword evidence="4 7" id="KW-0808">Transferase</keyword>
<evidence type="ECO:0000256" key="6">
    <source>
        <dbReference type="ARBA" id="ARBA00023315"/>
    </source>
</evidence>